<organism evidence="7 8">
    <name type="scientific">Aureibacter tunicatorum</name>
    <dbReference type="NCBI Taxonomy" id="866807"/>
    <lineage>
        <taxon>Bacteria</taxon>
        <taxon>Pseudomonadati</taxon>
        <taxon>Bacteroidota</taxon>
        <taxon>Cytophagia</taxon>
        <taxon>Cytophagales</taxon>
        <taxon>Persicobacteraceae</taxon>
        <taxon>Aureibacter</taxon>
    </lineage>
</organism>
<dbReference type="Pfam" id="PF13186">
    <property type="entry name" value="SPASM"/>
    <property type="match status" value="1"/>
</dbReference>
<dbReference type="PROSITE" id="PS51918">
    <property type="entry name" value="RADICAL_SAM"/>
    <property type="match status" value="1"/>
</dbReference>
<evidence type="ECO:0000256" key="2">
    <source>
        <dbReference type="ARBA" id="ARBA00022691"/>
    </source>
</evidence>
<dbReference type="InterPro" id="IPR058240">
    <property type="entry name" value="rSAM_sf"/>
</dbReference>
<dbReference type="SMART" id="SM00729">
    <property type="entry name" value="Elp3"/>
    <property type="match status" value="1"/>
</dbReference>
<evidence type="ECO:0000256" key="4">
    <source>
        <dbReference type="ARBA" id="ARBA00023004"/>
    </source>
</evidence>
<gene>
    <name evidence="7" type="ORF">HNQ88_003906</name>
</gene>
<reference evidence="7" key="1">
    <citation type="submission" date="2023-07" db="EMBL/GenBank/DDBJ databases">
        <title>Genomic Encyclopedia of Type Strains, Phase IV (KMG-IV): sequencing the most valuable type-strain genomes for metagenomic binning, comparative biology and taxonomic classification.</title>
        <authorList>
            <person name="Goeker M."/>
        </authorList>
    </citation>
    <scope>NUCLEOTIDE SEQUENCE</scope>
    <source>
        <strain evidence="7">DSM 26174</strain>
    </source>
</reference>
<dbReference type="InterPro" id="IPR006638">
    <property type="entry name" value="Elp3/MiaA/NifB-like_rSAM"/>
</dbReference>
<dbReference type="Gene3D" id="3.20.20.70">
    <property type="entry name" value="Aldolase class I"/>
    <property type="match status" value="1"/>
</dbReference>
<dbReference type="GO" id="GO:0003824">
    <property type="term" value="F:catalytic activity"/>
    <property type="evidence" value="ECO:0007669"/>
    <property type="project" value="InterPro"/>
</dbReference>
<dbReference type="InterPro" id="IPR023885">
    <property type="entry name" value="4Fe4S-binding_SPASM_dom"/>
</dbReference>
<dbReference type="InterPro" id="IPR013785">
    <property type="entry name" value="Aldolase_TIM"/>
</dbReference>
<keyword evidence="4" id="KW-0408">Iron</keyword>
<dbReference type="SFLD" id="SFLDG01386">
    <property type="entry name" value="main_SPASM_domain-containing"/>
    <property type="match status" value="1"/>
</dbReference>
<evidence type="ECO:0000313" key="8">
    <source>
        <dbReference type="Proteomes" id="UP001185092"/>
    </source>
</evidence>
<dbReference type="AlphaFoldDB" id="A0AAE3XQL0"/>
<dbReference type="Pfam" id="PF04055">
    <property type="entry name" value="Radical_SAM"/>
    <property type="match status" value="1"/>
</dbReference>
<evidence type="ECO:0000313" key="7">
    <source>
        <dbReference type="EMBL" id="MDR6240830.1"/>
    </source>
</evidence>
<dbReference type="PANTHER" id="PTHR11228:SF7">
    <property type="entry name" value="PQQA PEPTIDE CYCLASE"/>
    <property type="match status" value="1"/>
</dbReference>
<dbReference type="NCBIfam" id="TIGR04085">
    <property type="entry name" value="rSAM_more_4Fe4S"/>
    <property type="match status" value="1"/>
</dbReference>
<dbReference type="InterPro" id="IPR050377">
    <property type="entry name" value="Radical_SAM_PqqE_MftC-like"/>
</dbReference>
<dbReference type="SUPFAM" id="SSF102114">
    <property type="entry name" value="Radical SAM enzymes"/>
    <property type="match status" value="1"/>
</dbReference>
<comment type="caution">
    <text evidence="7">The sequence shown here is derived from an EMBL/GenBank/DDBJ whole genome shotgun (WGS) entry which is preliminary data.</text>
</comment>
<accession>A0AAE3XQL0</accession>
<dbReference type="GO" id="GO:0046872">
    <property type="term" value="F:metal ion binding"/>
    <property type="evidence" value="ECO:0007669"/>
    <property type="project" value="UniProtKB-KW"/>
</dbReference>
<evidence type="ECO:0000259" key="6">
    <source>
        <dbReference type="PROSITE" id="PS51918"/>
    </source>
</evidence>
<evidence type="ECO:0000256" key="5">
    <source>
        <dbReference type="ARBA" id="ARBA00023014"/>
    </source>
</evidence>
<name>A0AAE3XQL0_9BACT</name>
<proteinExistence type="predicted"/>
<comment type="cofactor">
    <cofactor evidence="1">
        <name>[4Fe-4S] cluster</name>
        <dbReference type="ChEBI" id="CHEBI:49883"/>
    </cofactor>
</comment>
<keyword evidence="2" id="KW-0949">S-adenosyl-L-methionine</keyword>
<feature type="domain" description="Radical SAM core" evidence="6">
    <location>
        <begin position="19"/>
        <end position="233"/>
    </location>
</feature>
<sequence length="474" mass="54033">MTVESNPSIRYRIDSDYEKLTPVHAVWEITLACNLNCGHCGSRAGKVRPDELTTQECFDIIDKLHELGTREITIIGGEAFLRNDWLEIISRIDQAGMECSMQTGGYNLNEKRILDAKQAGIKNIGVSIDGLEDVHNQIRGKRDSYQHALNALELLKKHGITSSVNTVITKSNQHQLDELLDEFIVRGIKNWQIQLIVAMGNAVENDDLILQPYEIIDLYENLIKVYKRALSHNILIQAGNNIGYYGPYEHIWRQGKDAFWTGCSAGHTAIGIEANGIIKGCPSLPTSDYTGGNIKDMTLDDIWYHSKQMKFTRHRNLDELWGHCKSCYYASSCMAGCTWTSHVLFGKRGNNPYCHHRALKLEKEGKRERIRKVQEAEGKPFDYGLFEIIVEDNNGNILEVQNPLENNEDTSAELKTEIRTFENLELCRDCNQHVYEGTEICPHCNSNVPEAKERYETKLKDVYTAYDKLLELMN</sequence>
<dbReference type="RefSeq" id="WP_309941122.1">
    <property type="nucleotide sequence ID" value="NZ_AP025306.1"/>
</dbReference>
<dbReference type="InterPro" id="IPR007197">
    <property type="entry name" value="rSAM"/>
</dbReference>
<dbReference type="PANTHER" id="PTHR11228">
    <property type="entry name" value="RADICAL SAM DOMAIN PROTEIN"/>
    <property type="match status" value="1"/>
</dbReference>
<protein>
    <submittedName>
        <fullName evidence="7">Radical SAM protein with 4Fe4S-binding SPASM domain</fullName>
    </submittedName>
</protein>
<keyword evidence="5" id="KW-0411">Iron-sulfur</keyword>
<evidence type="ECO:0000256" key="1">
    <source>
        <dbReference type="ARBA" id="ARBA00001966"/>
    </source>
</evidence>
<dbReference type="Proteomes" id="UP001185092">
    <property type="component" value="Unassembled WGS sequence"/>
</dbReference>
<dbReference type="GO" id="GO:0051536">
    <property type="term" value="F:iron-sulfur cluster binding"/>
    <property type="evidence" value="ECO:0007669"/>
    <property type="project" value="UniProtKB-KW"/>
</dbReference>
<dbReference type="SFLD" id="SFLDG01067">
    <property type="entry name" value="SPASM/twitch_domain_containing"/>
    <property type="match status" value="1"/>
</dbReference>
<dbReference type="EMBL" id="JAVDQD010000005">
    <property type="protein sequence ID" value="MDR6240830.1"/>
    <property type="molecule type" value="Genomic_DNA"/>
</dbReference>
<keyword evidence="8" id="KW-1185">Reference proteome</keyword>
<dbReference type="CDD" id="cd01335">
    <property type="entry name" value="Radical_SAM"/>
    <property type="match status" value="1"/>
</dbReference>
<dbReference type="SFLD" id="SFLDS00029">
    <property type="entry name" value="Radical_SAM"/>
    <property type="match status" value="1"/>
</dbReference>
<keyword evidence="3" id="KW-0479">Metal-binding</keyword>
<evidence type="ECO:0000256" key="3">
    <source>
        <dbReference type="ARBA" id="ARBA00022723"/>
    </source>
</evidence>